<sequence>MELDRFKKVLKASDVKRLVVTSAMLAMLPRADPDRDVPIRVFDNQKRKVYEFKLSSRQRGRYKKPVFQSRGWRVFVNDRGIAPGDVLYFWEEEYQIHGTRYRIALYKPDLFPHL</sequence>
<accession>A0A6J5Y3L6</accession>
<dbReference type="OrthoDB" id="954231at2759"/>
<dbReference type="AlphaFoldDB" id="A0A6J5Y3L6"/>
<dbReference type="InterPro" id="IPR015300">
    <property type="entry name" value="DNA-bd_pseudobarrel_sf"/>
</dbReference>
<keyword evidence="2" id="KW-0805">Transcription regulation</keyword>
<protein>
    <recommendedName>
        <fullName evidence="6">TF-B3 domain-containing protein</fullName>
    </recommendedName>
</protein>
<evidence type="ECO:0000313" key="7">
    <source>
        <dbReference type="EMBL" id="CAB4320750.1"/>
    </source>
</evidence>
<dbReference type="GO" id="GO:0003677">
    <property type="term" value="F:DNA binding"/>
    <property type="evidence" value="ECO:0007669"/>
    <property type="project" value="UniProtKB-KW"/>
</dbReference>
<keyword evidence="3" id="KW-0238">DNA-binding</keyword>
<evidence type="ECO:0000256" key="5">
    <source>
        <dbReference type="ARBA" id="ARBA00023242"/>
    </source>
</evidence>
<reference evidence="8" key="1">
    <citation type="journal article" date="2020" name="Genome Biol.">
        <title>Gamete binning: chromosome-level and haplotype-resolved genome assembly enabled by high-throughput single-cell sequencing of gamete genomes.</title>
        <authorList>
            <person name="Campoy J.A."/>
            <person name="Sun H."/>
            <person name="Goel M."/>
            <person name="Jiao W.-B."/>
            <person name="Folz-Donahue K."/>
            <person name="Wang N."/>
            <person name="Rubio M."/>
            <person name="Liu C."/>
            <person name="Kukat C."/>
            <person name="Ruiz D."/>
            <person name="Huettel B."/>
            <person name="Schneeberger K."/>
        </authorList>
    </citation>
    <scope>NUCLEOTIDE SEQUENCE [LARGE SCALE GENOMIC DNA]</scope>
    <source>
        <strain evidence="8">cv. Rojo Pasion</strain>
    </source>
</reference>
<evidence type="ECO:0000313" key="8">
    <source>
        <dbReference type="Proteomes" id="UP000507245"/>
    </source>
</evidence>
<evidence type="ECO:0000256" key="4">
    <source>
        <dbReference type="ARBA" id="ARBA00023163"/>
    </source>
</evidence>
<keyword evidence="4" id="KW-0804">Transcription</keyword>
<dbReference type="EMBL" id="CAEKKB010000008">
    <property type="protein sequence ID" value="CAB4320750.1"/>
    <property type="molecule type" value="Genomic_DNA"/>
</dbReference>
<dbReference type="SUPFAM" id="SSF101936">
    <property type="entry name" value="DNA-binding pseudobarrel domain"/>
    <property type="match status" value="1"/>
</dbReference>
<proteinExistence type="predicted"/>
<evidence type="ECO:0000256" key="1">
    <source>
        <dbReference type="ARBA" id="ARBA00004123"/>
    </source>
</evidence>
<dbReference type="CDD" id="cd10017">
    <property type="entry name" value="B3_DNA"/>
    <property type="match status" value="1"/>
</dbReference>
<dbReference type="Proteomes" id="UP000507245">
    <property type="component" value="Unassembled WGS sequence"/>
</dbReference>
<dbReference type="SMART" id="SM01019">
    <property type="entry name" value="B3"/>
    <property type="match status" value="1"/>
</dbReference>
<dbReference type="GO" id="GO:0005634">
    <property type="term" value="C:nucleus"/>
    <property type="evidence" value="ECO:0007669"/>
    <property type="project" value="UniProtKB-SubCell"/>
</dbReference>
<keyword evidence="8" id="KW-1185">Reference proteome</keyword>
<evidence type="ECO:0000256" key="3">
    <source>
        <dbReference type="ARBA" id="ARBA00023125"/>
    </source>
</evidence>
<evidence type="ECO:0000256" key="2">
    <source>
        <dbReference type="ARBA" id="ARBA00023015"/>
    </source>
</evidence>
<keyword evidence="5" id="KW-0539">Nucleus</keyword>
<feature type="domain" description="TF-B3" evidence="6">
    <location>
        <begin position="6"/>
        <end position="109"/>
    </location>
</feature>
<dbReference type="InterPro" id="IPR003340">
    <property type="entry name" value="B3_DNA-bd"/>
</dbReference>
<dbReference type="Gene3D" id="2.40.330.10">
    <property type="entry name" value="DNA-binding pseudobarrel domain"/>
    <property type="match status" value="1"/>
</dbReference>
<organism evidence="7 8">
    <name type="scientific">Prunus armeniaca</name>
    <name type="common">Apricot</name>
    <name type="synonym">Armeniaca vulgaris</name>
    <dbReference type="NCBI Taxonomy" id="36596"/>
    <lineage>
        <taxon>Eukaryota</taxon>
        <taxon>Viridiplantae</taxon>
        <taxon>Streptophyta</taxon>
        <taxon>Embryophyta</taxon>
        <taxon>Tracheophyta</taxon>
        <taxon>Spermatophyta</taxon>
        <taxon>Magnoliopsida</taxon>
        <taxon>eudicotyledons</taxon>
        <taxon>Gunneridae</taxon>
        <taxon>Pentapetalae</taxon>
        <taxon>rosids</taxon>
        <taxon>fabids</taxon>
        <taxon>Rosales</taxon>
        <taxon>Rosaceae</taxon>
        <taxon>Amygdaloideae</taxon>
        <taxon>Amygdaleae</taxon>
        <taxon>Prunus</taxon>
    </lineage>
</organism>
<evidence type="ECO:0000259" key="6">
    <source>
        <dbReference type="SMART" id="SM01019"/>
    </source>
</evidence>
<comment type="subcellular location">
    <subcellularLocation>
        <location evidence="1">Nucleus</location>
    </subcellularLocation>
</comment>
<name>A0A6J5Y3L6_PRUAR</name>
<gene>
    <name evidence="7" type="ORF">ORAREDHAP_LOCUS49713</name>
</gene>